<proteinExistence type="predicted"/>
<dbReference type="EMBL" id="JARK01001562">
    <property type="protein sequence ID" value="EYB89918.1"/>
    <property type="molecule type" value="Genomic_DNA"/>
</dbReference>
<evidence type="ECO:0000313" key="3">
    <source>
        <dbReference type="EMBL" id="EYB99923.1"/>
    </source>
</evidence>
<accession>A0A016SGS5</accession>
<dbReference type="OrthoDB" id="5869388at2759"/>
<dbReference type="STRING" id="53326.A0A016SGS5"/>
<dbReference type="AlphaFoldDB" id="A0A016SGS5"/>
<name>A0A016SGS5_9BILA</name>
<protein>
    <submittedName>
        <fullName evidence="2">Uncharacterized protein</fullName>
    </submittedName>
</protein>
<evidence type="ECO:0000313" key="2">
    <source>
        <dbReference type="EMBL" id="EYB89918.1"/>
    </source>
</evidence>
<sequence length="225" mass="25568">MPSQRNGAKSGATRTKANPSVISSEKFQDQHKPSDTQVLVGKLMAILEEKAPEAIPLLDELITILHPDPKEIVENEKRSRSIIISGMPEAGKDLTASQRQAHTELSVVKMLDALNIETKPVEINRMGTFTDGKTRIIKCVFSSQKYFFEAIKKARILRQLPCFDSVYIRRSMTKAEREADKELRREARERNQKECGGEKVYVVYRDKVVKAREIPNLKATFSKNH</sequence>
<gene>
    <name evidence="2" type="primary">Acey_s0226.g2776</name>
    <name evidence="3" type="synonym">Acey_s0119.g848</name>
    <name evidence="3" type="ORF">Y032_0119g848</name>
    <name evidence="2" type="ORF">Y032_0226g2776</name>
</gene>
<reference evidence="4" key="2">
    <citation type="journal article" date="2015" name="Nat. Genet.">
        <title>The genome and transcriptome of the zoonotic hookworm Ancylostoma ceylanicum identify infection-specific gene families.</title>
        <authorList>
            <person name="Schwarz E.M."/>
            <person name="Hu Y."/>
            <person name="Antoshechkin I."/>
            <person name="Miller M.M."/>
            <person name="Sternberg P.W."/>
            <person name="Aroian R.V."/>
        </authorList>
    </citation>
    <scope>NUCLEOTIDE SEQUENCE</scope>
    <source>
        <strain evidence="4">HY135</strain>
    </source>
</reference>
<organism evidence="2 4">
    <name type="scientific">Ancylostoma ceylanicum</name>
    <dbReference type="NCBI Taxonomy" id="53326"/>
    <lineage>
        <taxon>Eukaryota</taxon>
        <taxon>Metazoa</taxon>
        <taxon>Ecdysozoa</taxon>
        <taxon>Nematoda</taxon>
        <taxon>Chromadorea</taxon>
        <taxon>Rhabditida</taxon>
        <taxon>Rhabditina</taxon>
        <taxon>Rhabditomorpha</taxon>
        <taxon>Strongyloidea</taxon>
        <taxon>Ancylostomatidae</taxon>
        <taxon>Ancylostomatinae</taxon>
        <taxon>Ancylostoma</taxon>
    </lineage>
</organism>
<keyword evidence="4" id="KW-1185">Reference proteome</keyword>
<evidence type="ECO:0000256" key="1">
    <source>
        <dbReference type="SAM" id="MobiDB-lite"/>
    </source>
</evidence>
<feature type="compositionally biased region" description="Polar residues" evidence="1">
    <location>
        <begin position="1"/>
        <end position="25"/>
    </location>
</feature>
<reference evidence="2" key="1">
    <citation type="submission" date="2014-02" db="EMBL/GenBank/DDBJ databases">
        <title>The genome and transcriptome of the zoonotic hookworm Ancylostoma ceylanicum reveal infection-specific gene families.</title>
        <authorList>
            <person name="Schwarz E.M."/>
            <person name="Hu Y."/>
            <person name="Antoshechkin I."/>
            <person name="Miller M.M."/>
            <person name="Sternberg P.W."/>
            <person name="Aroian R.V."/>
        </authorList>
    </citation>
    <scope>NUCLEOTIDE SEQUENCE</scope>
    <source>
        <strain evidence="2">HY135</strain>
    </source>
</reference>
<feature type="region of interest" description="Disordered" evidence="1">
    <location>
        <begin position="1"/>
        <end position="34"/>
    </location>
</feature>
<dbReference type="EMBL" id="JARK01001455">
    <property type="protein sequence ID" value="EYB99923.1"/>
    <property type="molecule type" value="Genomic_DNA"/>
</dbReference>
<dbReference type="Proteomes" id="UP000024635">
    <property type="component" value="Unassembled WGS sequence"/>
</dbReference>
<evidence type="ECO:0000313" key="4">
    <source>
        <dbReference type="Proteomes" id="UP000024635"/>
    </source>
</evidence>
<comment type="caution">
    <text evidence="2">The sequence shown here is derived from an EMBL/GenBank/DDBJ whole genome shotgun (WGS) entry which is preliminary data.</text>
</comment>